<dbReference type="PANTHER" id="PTHR48070:SF6">
    <property type="entry name" value="ESTERASE OVCA2"/>
    <property type="match status" value="1"/>
</dbReference>
<dbReference type="SUPFAM" id="SSF53474">
    <property type="entry name" value="alpha/beta-Hydrolases"/>
    <property type="match status" value="1"/>
</dbReference>
<name>W6PXE9_PENRF</name>
<dbReference type="InterPro" id="IPR029058">
    <property type="entry name" value="AB_hydrolase_fold"/>
</dbReference>
<dbReference type="GO" id="GO:0005737">
    <property type="term" value="C:cytoplasm"/>
    <property type="evidence" value="ECO:0007669"/>
    <property type="project" value="TreeGrafter"/>
</dbReference>
<dbReference type="GO" id="GO:0072330">
    <property type="term" value="P:monocarboxylic acid biosynthetic process"/>
    <property type="evidence" value="ECO:0007669"/>
    <property type="project" value="UniProtKB-ARBA"/>
</dbReference>
<dbReference type="GO" id="GO:0016787">
    <property type="term" value="F:hydrolase activity"/>
    <property type="evidence" value="ECO:0007669"/>
    <property type="project" value="UniProtKB-KW"/>
</dbReference>
<dbReference type="Pfam" id="PF03959">
    <property type="entry name" value="FSH1"/>
    <property type="match status" value="1"/>
</dbReference>
<dbReference type="OrthoDB" id="2094269at2759"/>
<evidence type="ECO:0000313" key="4">
    <source>
        <dbReference type="Proteomes" id="UP000030686"/>
    </source>
</evidence>
<keyword evidence="1 3" id="KW-0378">Hydrolase</keyword>
<evidence type="ECO:0000259" key="2">
    <source>
        <dbReference type="Pfam" id="PF03959"/>
    </source>
</evidence>
<dbReference type="STRING" id="1365484.W6PXE9"/>
<keyword evidence="4" id="KW-1185">Reference proteome</keyword>
<evidence type="ECO:0000313" key="3">
    <source>
        <dbReference type="EMBL" id="CDM28461.1"/>
    </source>
</evidence>
<dbReference type="InterPro" id="IPR005645">
    <property type="entry name" value="FSH-like_dom"/>
</dbReference>
<dbReference type="Gene3D" id="3.40.50.1820">
    <property type="entry name" value="alpha/beta hydrolase"/>
    <property type="match status" value="1"/>
</dbReference>
<dbReference type="OMA" id="DYACGLE"/>
<feature type="domain" description="Serine hydrolase" evidence="2">
    <location>
        <begin position="1"/>
        <end position="209"/>
    </location>
</feature>
<evidence type="ECO:0000256" key="1">
    <source>
        <dbReference type="ARBA" id="ARBA00022801"/>
    </source>
</evidence>
<organism evidence="3 4">
    <name type="scientific">Penicillium roqueforti (strain FM164)</name>
    <dbReference type="NCBI Taxonomy" id="1365484"/>
    <lineage>
        <taxon>Eukaryota</taxon>
        <taxon>Fungi</taxon>
        <taxon>Dikarya</taxon>
        <taxon>Ascomycota</taxon>
        <taxon>Pezizomycotina</taxon>
        <taxon>Eurotiomycetes</taxon>
        <taxon>Eurotiomycetidae</taxon>
        <taxon>Eurotiales</taxon>
        <taxon>Aspergillaceae</taxon>
        <taxon>Penicillium</taxon>
    </lineage>
</organism>
<dbReference type="GO" id="GO:0005634">
    <property type="term" value="C:nucleus"/>
    <property type="evidence" value="ECO:0007669"/>
    <property type="project" value="TreeGrafter"/>
</dbReference>
<dbReference type="GO" id="GO:0019748">
    <property type="term" value="P:secondary metabolic process"/>
    <property type="evidence" value="ECO:0007669"/>
    <property type="project" value="TreeGrafter"/>
</dbReference>
<dbReference type="EMBL" id="HG792015">
    <property type="protein sequence ID" value="CDM28461.1"/>
    <property type="molecule type" value="Genomic_DNA"/>
</dbReference>
<dbReference type="PANTHER" id="PTHR48070">
    <property type="entry name" value="ESTERASE OVCA2"/>
    <property type="match status" value="1"/>
</dbReference>
<dbReference type="GO" id="GO:0017000">
    <property type="term" value="P:antibiotic biosynthetic process"/>
    <property type="evidence" value="ECO:0007669"/>
    <property type="project" value="UniProtKB-ARBA"/>
</dbReference>
<accession>W6PXE9</accession>
<protein>
    <submittedName>
        <fullName evidence="3">Serine hydrolase FSH</fullName>
    </submittedName>
</protein>
<gene>
    <name evidence="3" type="ORF">PROQFM164_S01g002272</name>
</gene>
<dbReference type="AlphaFoldDB" id="W6PXE9"/>
<proteinExistence type="predicted"/>
<dbReference type="InterPro" id="IPR050593">
    <property type="entry name" value="LovG"/>
</dbReference>
<sequence length="239" mass="26828">MLHGYAQSGHVLQCKTRFLKPQVRDAVLNALQQDANSKPVDVVEFHYPSGTWPMKLDQPRESNELWTWGHGESMTGRIRGLEQSVDDIFRYLEKNGPFLGVMGFSSGAAAGAIIASLLEKRHSIGNFQFNTDHPPLKFVVAVCGFALKDPLYNDFYSPKIETPIFLAIASLDVIVDESESLRLRDSSTNTALCFFEGAHYVPRDKVFLKSLVQFIEDALSIKEDHEEDWEDCGDNCGLQ</sequence>
<reference evidence="3" key="1">
    <citation type="journal article" date="2014" name="Nat. Commun.">
        <title>Multiple recent horizontal transfers of a large genomic region in cheese making fungi.</title>
        <authorList>
            <person name="Cheeseman K."/>
            <person name="Ropars J."/>
            <person name="Renault P."/>
            <person name="Dupont J."/>
            <person name="Gouzy J."/>
            <person name="Branca A."/>
            <person name="Abraham A.L."/>
            <person name="Ceppi M."/>
            <person name="Conseiller E."/>
            <person name="Debuchy R."/>
            <person name="Malagnac F."/>
            <person name="Goarin A."/>
            <person name="Silar P."/>
            <person name="Lacoste S."/>
            <person name="Sallet E."/>
            <person name="Bensimon A."/>
            <person name="Giraud T."/>
            <person name="Brygoo Y."/>
        </authorList>
    </citation>
    <scope>NUCLEOTIDE SEQUENCE [LARGE SCALE GENOMIC DNA]</scope>
    <source>
        <strain evidence="3">FM164</strain>
    </source>
</reference>
<dbReference type="Proteomes" id="UP000030686">
    <property type="component" value="Unassembled WGS sequence"/>
</dbReference>